<evidence type="ECO:0000313" key="2">
    <source>
        <dbReference type="EMBL" id="MBB6348645.1"/>
    </source>
</evidence>
<accession>A0A7X0C717</accession>
<dbReference type="RefSeq" id="WP_185086359.1">
    <property type="nucleotide sequence ID" value="NZ_JACHJB010000002.1"/>
</dbReference>
<reference evidence="2 3" key="1">
    <citation type="submission" date="2020-08" db="EMBL/GenBank/DDBJ databases">
        <title>Sequencing the genomes of 1000 actinobacteria strains.</title>
        <authorList>
            <person name="Klenk H.-P."/>
        </authorList>
    </citation>
    <scope>NUCLEOTIDE SEQUENCE [LARGE SCALE GENOMIC DNA]</scope>
    <source>
        <strain evidence="2 3">DSM 45913</strain>
    </source>
</reference>
<dbReference type="EMBL" id="JACHJB010000002">
    <property type="protein sequence ID" value="MBB6348645.1"/>
    <property type="molecule type" value="Genomic_DNA"/>
</dbReference>
<keyword evidence="1" id="KW-0812">Transmembrane</keyword>
<keyword evidence="3" id="KW-1185">Reference proteome</keyword>
<keyword evidence="1" id="KW-0472">Membrane</keyword>
<dbReference type="Proteomes" id="UP000583800">
    <property type="component" value="Unassembled WGS sequence"/>
</dbReference>
<sequence>MRRRHPFPPLTVVLLLVSALLLTWTFPAIGPALRLAGGDGRPGTFTARRLDCVRHPGHESCAWTGDFSSHDGVVRRTGVTFAGSDRATHRAGGRTGAIDVGLPNRVYGPDGSTEWIFTAFLFLAVLALLAFAIAPLAGAAHRRLMAGRRVKRA</sequence>
<evidence type="ECO:0000256" key="1">
    <source>
        <dbReference type="SAM" id="Phobius"/>
    </source>
</evidence>
<comment type="caution">
    <text evidence="2">The sequence shown here is derived from an EMBL/GenBank/DDBJ whole genome shotgun (WGS) entry which is preliminary data.</text>
</comment>
<gene>
    <name evidence="2" type="ORF">FHU36_005190</name>
</gene>
<protein>
    <submittedName>
        <fullName evidence="2">Uncharacterized protein</fullName>
    </submittedName>
</protein>
<proteinExistence type="predicted"/>
<organism evidence="2 3">
    <name type="scientific">Nonomuraea muscovyensis</name>
    <dbReference type="NCBI Taxonomy" id="1124761"/>
    <lineage>
        <taxon>Bacteria</taxon>
        <taxon>Bacillati</taxon>
        <taxon>Actinomycetota</taxon>
        <taxon>Actinomycetes</taxon>
        <taxon>Streptosporangiales</taxon>
        <taxon>Streptosporangiaceae</taxon>
        <taxon>Nonomuraea</taxon>
    </lineage>
</organism>
<feature type="transmembrane region" description="Helical" evidence="1">
    <location>
        <begin position="115"/>
        <end position="139"/>
    </location>
</feature>
<name>A0A7X0C717_9ACTN</name>
<dbReference type="AlphaFoldDB" id="A0A7X0C717"/>
<keyword evidence="1" id="KW-1133">Transmembrane helix</keyword>
<evidence type="ECO:0000313" key="3">
    <source>
        <dbReference type="Proteomes" id="UP000583800"/>
    </source>
</evidence>